<evidence type="ECO:0000313" key="2">
    <source>
        <dbReference type="Proteomes" id="UP000823863"/>
    </source>
</evidence>
<protein>
    <submittedName>
        <fullName evidence="1">Uncharacterized protein</fullName>
    </submittedName>
</protein>
<evidence type="ECO:0000313" key="1">
    <source>
        <dbReference type="EMBL" id="HJC65327.1"/>
    </source>
</evidence>
<dbReference type="Proteomes" id="UP000823863">
    <property type="component" value="Unassembled WGS sequence"/>
</dbReference>
<gene>
    <name evidence="1" type="ORF">H9931_01215</name>
</gene>
<proteinExistence type="predicted"/>
<reference evidence="1" key="2">
    <citation type="submission" date="2021-04" db="EMBL/GenBank/DDBJ databases">
        <authorList>
            <person name="Gilroy R."/>
        </authorList>
    </citation>
    <scope>NUCLEOTIDE SEQUENCE</scope>
    <source>
        <strain evidence="1">CHK198-12963</strain>
    </source>
</reference>
<name>A0A9D2PT99_9FIRM</name>
<comment type="caution">
    <text evidence="1">The sequence shown here is derived from an EMBL/GenBank/DDBJ whole genome shotgun (WGS) entry which is preliminary data.</text>
</comment>
<dbReference type="AlphaFoldDB" id="A0A9D2PT99"/>
<organism evidence="1 2">
    <name type="scientific">Candidatus Enterocloster excrementigallinarum</name>
    <dbReference type="NCBI Taxonomy" id="2838558"/>
    <lineage>
        <taxon>Bacteria</taxon>
        <taxon>Bacillati</taxon>
        <taxon>Bacillota</taxon>
        <taxon>Clostridia</taxon>
        <taxon>Lachnospirales</taxon>
        <taxon>Lachnospiraceae</taxon>
        <taxon>Enterocloster</taxon>
    </lineage>
</organism>
<reference evidence="1" key="1">
    <citation type="journal article" date="2021" name="PeerJ">
        <title>Extensive microbial diversity within the chicken gut microbiome revealed by metagenomics and culture.</title>
        <authorList>
            <person name="Gilroy R."/>
            <person name="Ravi A."/>
            <person name="Getino M."/>
            <person name="Pursley I."/>
            <person name="Horton D.L."/>
            <person name="Alikhan N.F."/>
            <person name="Baker D."/>
            <person name="Gharbi K."/>
            <person name="Hall N."/>
            <person name="Watson M."/>
            <person name="Adriaenssens E.M."/>
            <person name="Foster-Nyarko E."/>
            <person name="Jarju S."/>
            <person name="Secka A."/>
            <person name="Antonio M."/>
            <person name="Oren A."/>
            <person name="Chaudhuri R.R."/>
            <person name="La Ragione R."/>
            <person name="Hildebrand F."/>
            <person name="Pallen M.J."/>
        </authorList>
    </citation>
    <scope>NUCLEOTIDE SEQUENCE</scope>
    <source>
        <strain evidence="1">CHK198-12963</strain>
    </source>
</reference>
<accession>A0A9D2PT99</accession>
<sequence length="136" mass="16257">MAITQSTIKQINKNYHRHSDTIHSMDFYKTPKELRVAYGVDAEAFKIYTQLPYCRTDEGQILVNEALPDWELMRDLLLALDRLPDSLLIDIYRMDKHRWAEGELDKMEGDTKDEMLRKILYRLIPEITWAHFFHKN</sequence>
<dbReference type="EMBL" id="DWWB01000005">
    <property type="protein sequence ID" value="HJC65327.1"/>
    <property type="molecule type" value="Genomic_DNA"/>
</dbReference>